<protein>
    <submittedName>
        <fullName evidence="3">CHAT domain-containing protein</fullName>
    </submittedName>
</protein>
<dbReference type="Pfam" id="PF12770">
    <property type="entry name" value="CHAT"/>
    <property type="match status" value="2"/>
</dbReference>
<evidence type="ECO:0000313" key="4">
    <source>
        <dbReference type="Proteomes" id="UP001239445"/>
    </source>
</evidence>
<feature type="domain" description="CHAT" evidence="2">
    <location>
        <begin position="941"/>
        <end position="1058"/>
    </location>
</feature>
<sequence>MASFLNCSTPDRAIARLESILDSDTVPTVFRGLWSTELGKQLAKTSRIEDMAKILDKADQDFQACGHRWGPLETRFLRLQHGLVNSPNVLADLVDLARVHLDANYPYGVLQTMLEALTLAFKKGDFSTYLNLQEVLHNVCTSTGLVKEKILREIQLVAALNSSESDRGKVLELGQRLYDDCLRHEYWTPAFLAGRVLSLGHLQVGNLEEAESLAVQIHNLSARQGLPFQSQANYHLAMIRSSAAMAEAQPTRLKKLQAVIDLLLATIPDKDHPPTDPEDISTAADGLCLIASMQFDIARGSSSDAQLWAEKAEESIARARLLAKSLPEDKKDEYFRITSNCDDFLVTRLLHEATGRQGDGDKVLQAIDICSQLIAQHHSRGSKFAEAMDLQRRALCQFQRYRNESDTSKKISHLGSAEEDFVKAEAIFSTIGSRQQAMGARHWLCRLYLIARGLSRGSGFEDATLNMLKSLESASDLLRRELSVLGGLQAVRQKQRFVANTQVCDLYEWAIGVNLDKRDAAAVWTWSQKRKARSISDMLGIGIMVPAAIREKISRDTTANELYRKLVSLQSALSTAPDDEKVYIRKHIEKAEDEIRNHDAFSEFVRLRDGTVRGIADLEALVVSQETSTSPGKRIIFVDWIFHFDNIFVLTADCSRPAETCTMVLLPFGRSYIDAWLSQHWATTVKRRDCLKGDSLKDLSKPLRQLDRLIAPAVKVSMEGDLLIFSPTGPLSSLPLHALRVETDGVGFRSQHLLERNPVVYAPSGSILQICLTRSREVAEASPRPSVFFGVLDDMGTERDRVYRQMNQLAAGSDGGGVAYCGNQATKRSFAEATRGAGLVHYHGHCRFSVQDPLKQCLVLAPDTTVGDEKGIRDSTETSLPKGTEPSTSEAPMKPMLYPHGANQIHGQQDIAIMSAISISAPGSGQEVIASLQAEDDITNNCLLVPDVFNLSLTAPLVVLVGCESASHTVSTGDEYLGLTSALLCAGAASVIGASWPIPTGAGRNFSEVFYKEIRNSAAGEDGLVDVAAALQEAALTVMDEPTTSAPYYWAGFCLYGSWVFRR</sequence>
<feature type="compositionally biased region" description="Polar residues" evidence="1">
    <location>
        <begin position="877"/>
        <end position="890"/>
    </location>
</feature>
<evidence type="ECO:0000259" key="2">
    <source>
        <dbReference type="Pfam" id="PF12770"/>
    </source>
</evidence>
<evidence type="ECO:0000256" key="1">
    <source>
        <dbReference type="SAM" id="MobiDB-lite"/>
    </source>
</evidence>
<dbReference type="Proteomes" id="UP001239445">
    <property type="component" value="Unassembled WGS sequence"/>
</dbReference>
<dbReference type="EMBL" id="MU839828">
    <property type="protein sequence ID" value="KAK1759104.1"/>
    <property type="molecule type" value="Genomic_DNA"/>
</dbReference>
<name>A0AAJ0FET2_9PEZI</name>
<comment type="caution">
    <text evidence="3">The sequence shown here is derived from an EMBL/GenBank/DDBJ whole genome shotgun (WGS) entry which is preliminary data.</text>
</comment>
<gene>
    <name evidence="3" type="ORF">QBC47DRAFT_293370</name>
</gene>
<feature type="domain" description="CHAT" evidence="2">
    <location>
        <begin position="702"/>
        <end position="866"/>
    </location>
</feature>
<accession>A0AAJ0FET2</accession>
<feature type="region of interest" description="Disordered" evidence="1">
    <location>
        <begin position="868"/>
        <end position="895"/>
    </location>
</feature>
<dbReference type="AlphaFoldDB" id="A0AAJ0FET2"/>
<proteinExistence type="predicted"/>
<evidence type="ECO:0000313" key="3">
    <source>
        <dbReference type="EMBL" id="KAK1759104.1"/>
    </source>
</evidence>
<reference evidence="3" key="1">
    <citation type="submission" date="2023-06" db="EMBL/GenBank/DDBJ databases">
        <title>Genome-scale phylogeny and comparative genomics of the fungal order Sordariales.</title>
        <authorList>
            <consortium name="Lawrence Berkeley National Laboratory"/>
            <person name="Hensen N."/>
            <person name="Bonometti L."/>
            <person name="Westerberg I."/>
            <person name="Brannstrom I.O."/>
            <person name="Guillou S."/>
            <person name="Cros-Aarteil S."/>
            <person name="Calhoun S."/>
            <person name="Haridas S."/>
            <person name="Kuo A."/>
            <person name="Mondo S."/>
            <person name="Pangilinan J."/>
            <person name="Riley R."/>
            <person name="Labutti K."/>
            <person name="Andreopoulos B."/>
            <person name="Lipzen A."/>
            <person name="Chen C."/>
            <person name="Yanf M."/>
            <person name="Daum C."/>
            <person name="Ng V."/>
            <person name="Clum A."/>
            <person name="Steindorff A."/>
            <person name="Ohm R."/>
            <person name="Martin F."/>
            <person name="Silar P."/>
            <person name="Natvig D."/>
            <person name="Lalanne C."/>
            <person name="Gautier V."/>
            <person name="Ament-Velasquez S.L."/>
            <person name="Kruys A."/>
            <person name="Hutchinson M.I."/>
            <person name="Powell A.J."/>
            <person name="Barry K."/>
            <person name="Miller A.N."/>
            <person name="Grigoriev I.V."/>
            <person name="Debuchy R."/>
            <person name="Gladieux P."/>
            <person name="Thoren M.H."/>
            <person name="Johannesson H."/>
        </authorList>
    </citation>
    <scope>NUCLEOTIDE SEQUENCE</scope>
    <source>
        <strain evidence="3">PSN4</strain>
    </source>
</reference>
<organism evidence="3 4">
    <name type="scientific">Echria macrotheca</name>
    <dbReference type="NCBI Taxonomy" id="438768"/>
    <lineage>
        <taxon>Eukaryota</taxon>
        <taxon>Fungi</taxon>
        <taxon>Dikarya</taxon>
        <taxon>Ascomycota</taxon>
        <taxon>Pezizomycotina</taxon>
        <taxon>Sordariomycetes</taxon>
        <taxon>Sordariomycetidae</taxon>
        <taxon>Sordariales</taxon>
        <taxon>Schizotheciaceae</taxon>
        <taxon>Echria</taxon>
    </lineage>
</organism>
<keyword evidence="4" id="KW-1185">Reference proteome</keyword>
<dbReference type="InterPro" id="IPR024983">
    <property type="entry name" value="CHAT_dom"/>
</dbReference>